<accession>A0A9Q1BHB9</accession>
<dbReference type="GO" id="GO:0004930">
    <property type="term" value="F:G protein-coupled receptor activity"/>
    <property type="evidence" value="ECO:0007669"/>
    <property type="project" value="UniProtKB-KW"/>
</dbReference>
<keyword evidence="12" id="KW-1185">Reference proteome</keyword>
<proteinExistence type="predicted"/>
<evidence type="ECO:0000256" key="4">
    <source>
        <dbReference type="ARBA" id="ARBA00022989"/>
    </source>
</evidence>
<dbReference type="PANTHER" id="PTHR24249">
    <property type="entry name" value="HISTAMINE RECEPTOR-RELATED G-PROTEIN COUPLED RECEPTOR"/>
    <property type="match status" value="1"/>
</dbReference>
<gene>
    <name evidence="11" type="ORF">HOLleu_31481</name>
</gene>
<dbReference type="InterPro" id="IPR050569">
    <property type="entry name" value="TAAR"/>
</dbReference>
<evidence type="ECO:0000256" key="7">
    <source>
        <dbReference type="ARBA" id="ARBA00023170"/>
    </source>
</evidence>
<evidence type="ECO:0000256" key="1">
    <source>
        <dbReference type="ARBA" id="ARBA00004651"/>
    </source>
</evidence>
<dbReference type="CDD" id="cd00637">
    <property type="entry name" value="7tm_classA_rhodopsin-like"/>
    <property type="match status" value="1"/>
</dbReference>
<feature type="transmembrane region" description="Helical" evidence="9">
    <location>
        <begin position="153"/>
        <end position="173"/>
    </location>
</feature>
<feature type="transmembrane region" description="Helical" evidence="9">
    <location>
        <begin position="25"/>
        <end position="51"/>
    </location>
</feature>
<dbReference type="GO" id="GO:0005886">
    <property type="term" value="C:plasma membrane"/>
    <property type="evidence" value="ECO:0007669"/>
    <property type="project" value="UniProtKB-SubCell"/>
</dbReference>
<feature type="transmembrane region" description="Helical" evidence="9">
    <location>
        <begin position="72"/>
        <end position="91"/>
    </location>
</feature>
<dbReference type="Proteomes" id="UP001152320">
    <property type="component" value="Chromosome 16"/>
</dbReference>
<evidence type="ECO:0000256" key="8">
    <source>
        <dbReference type="ARBA" id="ARBA00023224"/>
    </source>
</evidence>
<dbReference type="EMBL" id="JAIZAY010000016">
    <property type="protein sequence ID" value="KAJ8026600.1"/>
    <property type="molecule type" value="Genomic_DNA"/>
</dbReference>
<keyword evidence="7 11" id="KW-0675">Receptor</keyword>
<comment type="caution">
    <text evidence="11">The sequence shown here is derived from an EMBL/GenBank/DDBJ whole genome shotgun (WGS) entry which is preliminary data.</text>
</comment>
<evidence type="ECO:0000256" key="9">
    <source>
        <dbReference type="SAM" id="Phobius"/>
    </source>
</evidence>
<dbReference type="SUPFAM" id="SSF81321">
    <property type="entry name" value="Family A G protein-coupled receptor-like"/>
    <property type="match status" value="1"/>
</dbReference>
<name>A0A9Q1BHB9_HOLLE</name>
<evidence type="ECO:0000256" key="2">
    <source>
        <dbReference type="ARBA" id="ARBA00022475"/>
    </source>
</evidence>
<keyword evidence="5" id="KW-0297">G-protein coupled receptor</keyword>
<dbReference type="InterPro" id="IPR000276">
    <property type="entry name" value="GPCR_Rhodpsn"/>
</dbReference>
<dbReference type="PRINTS" id="PR00237">
    <property type="entry name" value="GPCRRHODOPSN"/>
</dbReference>
<evidence type="ECO:0000256" key="5">
    <source>
        <dbReference type="ARBA" id="ARBA00023040"/>
    </source>
</evidence>
<dbReference type="AlphaFoldDB" id="A0A9Q1BHB9"/>
<reference evidence="11" key="1">
    <citation type="submission" date="2021-10" db="EMBL/GenBank/DDBJ databases">
        <title>Tropical sea cucumber genome reveals ecological adaptation and Cuvierian tubules defense mechanism.</title>
        <authorList>
            <person name="Chen T."/>
        </authorList>
    </citation>
    <scope>NUCLEOTIDE SEQUENCE</scope>
    <source>
        <strain evidence="11">Nanhai2018</strain>
        <tissue evidence="11">Muscle</tissue>
    </source>
</reference>
<dbReference type="OrthoDB" id="10042731at2759"/>
<keyword evidence="8" id="KW-0807">Transducer</keyword>
<evidence type="ECO:0000313" key="11">
    <source>
        <dbReference type="EMBL" id="KAJ8026600.1"/>
    </source>
</evidence>
<protein>
    <submittedName>
        <fullName evidence="11">Adenosine receptor A2b</fullName>
    </submittedName>
</protein>
<dbReference type="PROSITE" id="PS50262">
    <property type="entry name" value="G_PROTEIN_RECEP_F1_2"/>
    <property type="match status" value="1"/>
</dbReference>
<feature type="transmembrane region" description="Helical" evidence="9">
    <location>
        <begin position="199"/>
        <end position="221"/>
    </location>
</feature>
<organism evidence="11 12">
    <name type="scientific">Holothuria leucospilota</name>
    <name type="common">Black long sea cucumber</name>
    <name type="synonym">Mertensiothuria leucospilota</name>
    <dbReference type="NCBI Taxonomy" id="206669"/>
    <lineage>
        <taxon>Eukaryota</taxon>
        <taxon>Metazoa</taxon>
        <taxon>Echinodermata</taxon>
        <taxon>Eleutherozoa</taxon>
        <taxon>Echinozoa</taxon>
        <taxon>Holothuroidea</taxon>
        <taxon>Aspidochirotacea</taxon>
        <taxon>Aspidochirotida</taxon>
        <taxon>Holothuriidae</taxon>
        <taxon>Holothuria</taxon>
    </lineage>
</organism>
<feature type="domain" description="G-protein coupled receptors family 1 profile" evidence="10">
    <location>
        <begin position="52"/>
        <end position="309"/>
    </location>
</feature>
<keyword evidence="6 9" id="KW-0472">Membrane</keyword>
<sequence>MAQSIVNDTFPVYGYFSRSNTSWPAFALGVSIPWLAFYSIVYILIFIGSFVGNQLVIWSFVIEPKLRRPTNVLIFSLAVADIATCLVAMPSTVVARVFTGTYVCFESARRFYHWPAFYLCSVSIGHLILITIDRYIAATRPLQYPTIVTKTRSKISVTLTWMIASIFGVLPFLTDTPDPYLWVCGVTNYDSTSVTVHRFVIIFTIPAILFLLCLFYIRIFLIARKHVLDSSDRRRSQNLDESNSSRSALIRTTTTTGLVLGAFTICWIPSTCKFFIEVYVQTSEEQLFIIQTAAEILAFGNSVLNPVIYAYRNELFRSTYGRVVRRICCCCSGCKI</sequence>
<evidence type="ECO:0000313" key="12">
    <source>
        <dbReference type="Proteomes" id="UP001152320"/>
    </source>
</evidence>
<keyword evidence="3 9" id="KW-0812">Transmembrane</keyword>
<dbReference type="SMART" id="SM01381">
    <property type="entry name" value="7TM_GPCR_Srsx"/>
    <property type="match status" value="1"/>
</dbReference>
<feature type="transmembrane region" description="Helical" evidence="9">
    <location>
        <begin position="111"/>
        <end position="132"/>
    </location>
</feature>
<keyword evidence="4 9" id="KW-1133">Transmembrane helix</keyword>
<comment type="subcellular location">
    <subcellularLocation>
        <location evidence="1">Cell membrane</location>
        <topology evidence="1">Multi-pass membrane protein</topology>
    </subcellularLocation>
</comment>
<dbReference type="PANTHER" id="PTHR24249:SF372">
    <property type="entry name" value="G-PROTEIN COUPLED RECEPTORS FAMILY 1 PROFILE DOMAIN-CONTAINING PROTEIN"/>
    <property type="match status" value="1"/>
</dbReference>
<evidence type="ECO:0000256" key="3">
    <source>
        <dbReference type="ARBA" id="ARBA00022692"/>
    </source>
</evidence>
<evidence type="ECO:0000256" key="6">
    <source>
        <dbReference type="ARBA" id="ARBA00023136"/>
    </source>
</evidence>
<keyword evidence="2" id="KW-1003">Cell membrane</keyword>
<dbReference type="InterPro" id="IPR017452">
    <property type="entry name" value="GPCR_Rhodpsn_7TM"/>
</dbReference>
<dbReference type="Pfam" id="PF00001">
    <property type="entry name" value="7tm_1"/>
    <property type="match status" value="1"/>
</dbReference>
<dbReference type="Gene3D" id="1.20.1070.10">
    <property type="entry name" value="Rhodopsin 7-helix transmembrane proteins"/>
    <property type="match status" value="1"/>
</dbReference>
<evidence type="ECO:0000259" key="10">
    <source>
        <dbReference type="PROSITE" id="PS50262"/>
    </source>
</evidence>